<dbReference type="AlphaFoldDB" id="A0A8X6LVT9"/>
<evidence type="ECO:0000313" key="1">
    <source>
        <dbReference type="EMBL" id="GFR21834.1"/>
    </source>
</evidence>
<name>A0A8X6LVT9_TRICU</name>
<protein>
    <submittedName>
        <fullName evidence="1">Uncharacterized protein</fullName>
    </submittedName>
</protein>
<evidence type="ECO:0000313" key="2">
    <source>
        <dbReference type="Proteomes" id="UP000887116"/>
    </source>
</evidence>
<dbReference type="OrthoDB" id="6432373at2759"/>
<dbReference type="EMBL" id="BMAO01008223">
    <property type="protein sequence ID" value="GFR21834.1"/>
    <property type="molecule type" value="Genomic_DNA"/>
</dbReference>
<accession>A0A8X6LVT9</accession>
<keyword evidence="2" id="KW-1185">Reference proteome</keyword>
<organism evidence="1 2">
    <name type="scientific">Trichonephila clavata</name>
    <name type="common">Joro spider</name>
    <name type="synonym">Nephila clavata</name>
    <dbReference type="NCBI Taxonomy" id="2740835"/>
    <lineage>
        <taxon>Eukaryota</taxon>
        <taxon>Metazoa</taxon>
        <taxon>Ecdysozoa</taxon>
        <taxon>Arthropoda</taxon>
        <taxon>Chelicerata</taxon>
        <taxon>Arachnida</taxon>
        <taxon>Araneae</taxon>
        <taxon>Araneomorphae</taxon>
        <taxon>Entelegynae</taxon>
        <taxon>Araneoidea</taxon>
        <taxon>Nephilidae</taxon>
        <taxon>Trichonephila</taxon>
    </lineage>
</organism>
<comment type="caution">
    <text evidence="1">The sequence shown here is derived from an EMBL/GenBank/DDBJ whole genome shotgun (WGS) entry which is preliminary data.</text>
</comment>
<reference evidence="1" key="1">
    <citation type="submission" date="2020-07" db="EMBL/GenBank/DDBJ databases">
        <title>Multicomponent nature underlies the extraordinary mechanical properties of spider dragline silk.</title>
        <authorList>
            <person name="Kono N."/>
            <person name="Nakamura H."/>
            <person name="Mori M."/>
            <person name="Yoshida Y."/>
            <person name="Ohtoshi R."/>
            <person name="Malay A.D."/>
            <person name="Moran D.A.P."/>
            <person name="Tomita M."/>
            <person name="Numata K."/>
            <person name="Arakawa K."/>
        </authorList>
    </citation>
    <scope>NUCLEOTIDE SEQUENCE</scope>
</reference>
<gene>
    <name evidence="1" type="primary">AVEN_79050_2</name>
    <name evidence="1" type="ORF">TNCT_717501</name>
</gene>
<dbReference type="Proteomes" id="UP000887116">
    <property type="component" value="Unassembled WGS sequence"/>
</dbReference>
<sequence length="577" mass="67332">MQDTNLFRSAILFAINQIDDSLQEAEQNWPPPLENNHEAADMVSANFSPENLQEPELEQFQMEEAKMVSSLVSTLMEKRMRNPLSYEQMLKQQFFVNRRYHASVLFAVLKFNGIACAQATFYFESIESVFPYISWKFYIILSFHCEWSEYFVESAIQFDSDILATVLKNLLKTEWSDERLKYYSWHMVLQAIIKKFFIIEDPKLSYSQYSIAFKYPFVDSNAMPQTGSQELADDFSQSPLFDVYKILLNHLFSFSFSSAGNVCYIKIILHAYKTIFKMLRRLKTSEKNVVRELFVLNTLLKQCCFEKESRDAIKSYKKENSIFLRHYYTTASWKITGEYLLFVLCNYWNETLKILSEKDKTPLSSLVECFPSNEERNCLINICSLYSDQFKENDFVTEVLKCIIICNYPCATNAALVILRQPKLRGKENILQILERKPSIFKAGMIYQKLIDVISETESKETRIRFLKMLHLILHQSARTYSDSLYNDALRYMCQKHDMKNHFKFDNFDDELAAFSQKKMSFKEIKKCLVPLFIQSPTIVLKTVIKQALMYGSDGINGIGHPVPASTSAYNVNNQSL</sequence>
<proteinExistence type="predicted"/>